<evidence type="ECO:0000256" key="2">
    <source>
        <dbReference type="ARBA" id="ARBA00004479"/>
    </source>
</evidence>
<keyword evidence="16 23" id="KW-0067">ATP-binding</keyword>
<dbReference type="SMART" id="SM00369">
    <property type="entry name" value="LRR_TYP"/>
    <property type="match status" value="6"/>
</dbReference>
<proteinExistence type="inferred from homology"/>
<dbReference type="Gene3D" id="1.10.510.10">
    <property type="entry name" value="Transferase(Phosphotransferase) domain 1"/>
    <property type="match status" value="1"/>
</dbReference>
<comment type="similarity">
    <text evidence="3">Belongs to the protein kinase superfamily. Ser/Thr protein kinase family.</text>
</comment>
<dbReference type="SUPFAM" id="SSF56112">
    <property type="entry name" value="Protein kinase-like (PK-like)"/>
    <property type="match status" value="1"/>
</dbReference>
<evidence type="ECO:0000256" key="6">
    <source>
        <dbReference type="ARBA" id="ARBA00022475"/>
    </source>
</evidence>
<comment type="similarity">
    <text evidence="4">Belongs to the RLP family.</text>
</comment>
<evidence type="ECO:0000256" key="4">
    <source>
        <dbReference type="ARBA" id="ARBA00009592"/>
    </source>
</evidence>
<dbReference type="PANTHER" id="PTHR48053">
    <property type="entry name" value="LEUCINE RICH REPEAT FAMILY PROTEIN, EXPRESSED"/>
    <property type="match status" value="1"/>
</dbReference>
<gene>
    <name evidence="28" type="ORF">POPTR_008G144700</name>
</gene>
<dbReference type="Pfam" id="PF00560">
    <property type="entry name" value="LRR_1"/>
    <property type="match status" value="6"/>
</dbReference>
<dbReference type="Gene3D" id="3.30.200.20">
    <property type="entry name" value="Phosphorylase Kinase, domain 1"/>
    <property type="match status" value="1"/>
</dbReference>
<dbReference type="Proteomes" id="UP000006729">
    <property type="component" value="Chromosome 8"/>
</dbReference>
<dbReference type="SUPFAM" id="SSF52058">
    <property type="entry name" value="L domain-like"/>
    <property type="match status" value="2"/>
</dbReference>
<evidence type="ECO:0000256" key="12">
    <source>
        <dbReference type="ARBA" id="ARBA00022729"/>
    </source>
</evidence>
<dbReference type="FunFam" id="3.30.200.20:FF:000125">
    <property type="entry name" value="Protein STRUBBELIG-RECEPTOR FAMILY 8"/>
    <property type="match status" value="1"/>
</dbReference>
<keyword evidence="19" id="KW-0675">Receptor</keyword>
<reference evidence="28 29" key="1">
    <citation type="journal article" date="2006" name="Science">
        <title>The genome of black cottonwood, Populus trichocarpa (Torr. &amp; Gray).</title>
        <authorList>
            <person name="Tuskan G.A."/>
            <person name="Difazio S."/>
            <person name="Jansson S."/>
            <person name="Bohlmann J."/>
            <person name="Grigoriev I."/>
            <person name="Hellsten U."/>
            <person name="Putnam N."/>
            <person name="Ralph S."/>
            <person name="Rombauts S."/>
            <person name="Salamov A."/>
            <person name="Schein J."/>
            <person name="Sterck L."/>
            <person name="Aerts A."/>
            <person name="Bhalerao R.R."/>
            <person name="Bhalerao R.P."/>
            <person name="Blaudez D."/>
            <person name="Boerjan W."/>
            <person name="Brun A."/>
            <person name="Brunner A."/>
            <person name="Busov V."/>
            <person name="Campbell M."/>
            <person name="Carlson J."/>
            <person name="Chalot M."/>
            <person name="Chapman J."/>
            <person name="Chen G.L."/>
            <person name="Cooper D."/>
            <person name="Coutinho P.M."/>
            <person name="Couturier J."/>
            <person name="Covert S."/>
            <person name="Cronk Q."/>
            <person name="Cunningham R."/>
            <person name="Davis J."/>
            <person name="Degroeve S."/>
            <person name="Dejardin A."/>
            <person name="Depamphilis C."/>
            <person name="Detter J."/>
            <person name="Dirks B."/>
            <person name="Dubchak I."/>
            <person name="Duplessis S."/>
            <person name="Ehlting J."/>
            <person name="Ellis B."/>
            <person name="Gendler K."/>
            <person name="Goodstein D."/>
            <person name="Gribskov M."/>
            <person name="Grimwood J."/>
            <person name="Groover A."/>
            <person name="Gunter L."/>
            <person name="Hamberger B."/>
            <person name="Heinze B."/>
            <person name="Helariutta Y."/>
            <person name="Henrissat B."/>
            <person name="Holligan D."/>
            <person name="Holt R."/>
            <person name="Huang W."/>
            <person name="Islam-Faridi N."/>
            <person name="Jones S."/>
            <person name="Jones-Rhoades M."/>
            <person name="Jorgensen R."/>
            <person name="Joshi C."/>
            <person name="Kangasjarvi J."/>
            <person name="Karlsson J."/>
            <person name="Kelleher C."/>
            <person name="Kirkpatrick R."/>
            <person name="Kirst M."/>
            <person name="Kohler A."/>
            <person name="Kalluri U."/>
            <person name="Larimer F."/>
            <person name="Leebens-Mack J."/>
            <person name="Leple J.C."/>
            <person name="Locascio P."/>
            <person name="Lou Y."/>
            <person name="Lucas S."/>
            <person name="Martin F."/>
            <person name="Montanini B."/>
            <person name="Napoli C."/>
            <person name="Nelson D.R."/>
            <person name="Nelson C."/>
            <person name="Nieminen K."/>
            <person name="Nilsson O."/>
            <person name="Pereda V."/>
            <person name="Peter G."/>
            <person name="Philippe R."/>
            <person name="Pilate G."/>
            <person name="Poliakov A."/>
            <person name="Razumovskaya J."/>
            <person name="Richardson P."/>
            <person name="Rinaldi C."/>
            <person name="Ritland K."/>
            <person name="Rouze P."/>
            <person name="Ryaboy D."/>
            <person name="Schmutz J."/>
            <person name="Schrader J."/>
            <person name="Segerman B."/>
            <person name="Shin H."/>
            <person name="Siddiqui A."/>
            <person name="Sterky F."/>
            <person name="Terry A."/>
            <person name="Tsai C.J."/>
            <person name="Uberbacher E."/>
            <person name="Unneberg P."/>
            <person name="Vahala J."/>
            <person name="Wall K."/>
            <person name="Wessler S."/>
            <person name="Yang G."/>
            <person name="Yin T."/>
            <person name="Douglas C."/>
            <person name="Marra M."/>
            <person name="Sandberg G."/>
            <person name="Van de Peer Y."/>
            <person name="Rokhsar D."/>
        </authorList>
    </citation>
    <scope>NUCLEOTIDE SEQUENCE [LARGE SCALE GENOMIC DNA]</scope>
    <source>
        <strain evidence="29">cv. Nisqually</strain>
    </source>
</reference>
<dbReference type="FunFam" id="3.80.10.10:FF:000129">
    <property type="entry name" value="Leucine-rich repeat receptor-like kinase"/>
    <property type="match status" value="1"/>
</dbReference>
<keyword evidence="14 23" id="KW-0547">Nucleotide-binding</keyword>
<evidence type="ECO:0000256" key="17">
    <source>
        <dbReference type="ARBA" id="ARBA00022989"/>
    </source>
</evidence>
<keyword evidence="11 25" id="KW-0812">Transmembrane</keyword>
<keyword evidence="29" id="KW-1185">Reference proteome</keyword>
<dbReference type="PANTHER" id="PTHR48053:SF155">
    <property type="entry name" value="LOW QUALITY PROTEIN: RECEPTOR-LIKE PROTEIN 2"/>
    <property type="match status" value="1"/>
</dbReference>
<dbReference type="InterPro" id="IPR013210">
    <property type="entry name" value="LRR_N_plant-typ"/>
</dbReference>
<comment type="subcellular location">
    <subcellularLocation>
        <location evidence="1">Cell membrane</location>
    </subcellularLocation>
    <subcellularLocation>
        <location evidence="2">Membrane</location>
        <topology evidence="2">Single-pass type I membrane protein</topology>
    </subcellularLocation>
</comment>
<keyword evidence="20" id="KW-0325">Glycoprotein</keyword>
<feature type="region of interest" description="Disordered" evidence="24">
    <location>
        <begin position="641"/>
        <end position="663"/>
    </location>
</feature>
<evidence type="ECO:0000256" key="11">
    <source>
        <dbReference type="ARBA" id="ARBA00022692"/>
    </source>
</evidence>
<evidence type="ECO:0000256" key="20">
    <source>
        <dbReference type="ARBA" id="ARBA00023180"/>
    </source>
</evidence>
<feature type="chain" id="PRO_5014358065" description="non-specific serine/threonine protein kinase" evidence="26">
    <location>
        <begin position="26"/>
        <end position="1025"/>
    </location>
</feature>
<protein>
    <recommendedName>
        <fullName evidence="5">non-specific serine/threonine protein kinase</fullName>
        <ecNumber evidence="5">2.7.11.1</ecNumber>
    </recommendedName>
</protein>
<dbReference type="InterPro" id="IPR017441">
    <property type="entry name" value="Protein_kinase_ATP_BS"/>
</dbReference>
<evidence type="ECO:0000256" key="5">
    <source>
        <dbReference type="ARBA" id="ARBA00012513"/>
    </source>
</evidence>
<keyword evidence="7" id="KW-0723">Serine/threonine-protein kinase</keyword>
<evidence type="ECO:0000256" key="10">
    <source>
        <dbReference type="ARBA" id="ARBA00022679"/>
    </source>
</evidence>
<evidence type="ECO:0000256" key="3">
    <source>
        <dbReference type="ARBA" id="ARBA00008684"/>
    </source>
</evidence>
<dbReference type="Gene3D" id="3.80.10.10">
    <property type="entry name" value="Ribonuclease Inhibitor"/>
    <property type="match status" value="4"/>
</dbReference>
<evidence type="ECO:0000256" key="19">
    <source>
        <dbReference type="ARBA" id="ARBA00023170"/>
    </source>
</evidence>
<name>A0A2K1ZH90_POPTR</name>
<dbReference type="AlphaFoldDB" id="A0A2K1ZH90"/>
<dbReference type="FunFam" id="3.80.10.10:FF:000213">
    <property type="entry name" value="Tyrosine-sulfated glycopeptide receptor 1"/>
    <property type="match status" value="1"/>
</dbReference>
<evidence type="ECO:0000256" key="1">
    <source>
        <dbReference type="ARBA" id="ARBA00004236"/>
    </source>
</evidence>
<keyword evidence="18 25" id="KW-0472">Membrane</keyword>
<dbReference type="GO" id="GO:0001653">
    <property type="term" value="F:peptide receptor activity"/>
    <property type="evidence" value="ECO:0007669"/>
    <property type="project" value="UniProtKB-ARBA"/>
</dbReference>
<dbReference type="Pfam" id="PF00069">
    <property type="entry name" value="Pkinase"/>
    <property type="match status" value="1"/>
</dbReference>
<organism evidence="28 29">
    <name type="scientific">Populus trichocarpa</name>
    <name type="common">Western balsam poplar</name>
    <name type="synonym">Populus balsamifera subsp. trichocarpa</name>
    <dbReference type="NCBI Taxonomy" id="3694"/>
    <lineage>
        <taxon>Eukaryota</taxon>
        <taxon>Viridiplantae</taxon>
        <taxon>Streptophyta</taxon>
        <taxon>Embryophyta</taxon>
        <taxon>Tracheophyta</taxon>
        <taxon>Spermatophyta</taxon>
        <taxon>Magnoliopsida</taxon>
        <taxon>eudicotyledons</taxon>
        <taxon>Gunneridae</taxon>
        <taxon>Pentapetalae</taxon>
        <taxon>rosids</taxon>
        <taxon>fabids</taxon>
        <taxon>Malpighiales</taxon>
        <taxon>Salicaceae</taxon>
        <taxon>Saliceae</taxon>
        <taxon>Populus</taxon>
    </lineage>
</organism>
<dbReference type="Pfam" id="PF13855">
    <property type="entry name" value="LRR_8"/>
    <property type="match status" value="1"/>
</dbReference>
<dbReference type="InterPro" id="IPR011009">
    <property type="entry name" value="Kinase-like_dom_sf"/>
</dbReference>
<keyword evidence="17 25" id="KW-1133">Transmembrane helix</keyword>
<keyword evidence="15" id="KW-0418">Kinase</keyword>
<feature type="signal peptide" evidence="26">
    <location>
        <begin position="1"/>
        <end position="25"/>
    </location>
</feature>
<dbReference type="InterPro" id="IPR000719">
    <property type="entry name" value="Prot_kinase_dom"/>
</dbReference>
<evidence type="ECO:0000256" key="15">
    <source>
        <dbReference type="ARBA" id="ARBA00022777"/>
    </source>
</evidence>
<evidence type="ECO:0000256" key="22">
    <source>
        <dbReference type="ARBA" id="ARBA00048679"/>
    </source>
</evidence>
<evidence type="ECO:0000256" key="14">
    <source>
        <dbReference type="ARBA" id="ARBA00022741"/>
    </source>
</evidence>
<feature type="domain" description="Protein kinase" evidence="27">
    <location>
        <begin position="747"/>
        <end position="1018"/>
    </location>
</feature>
<dbReference type="InterPro" id="IPR025875">
    <property type="entry name" value="Leu-rich_rpt_4"/>
</dbReference>
<dbReference type="GO" id="GO:0004674">
    <property type="term" value="F:protein serine/threonine kinase activity"/>
    <property type="evidence" value="ECO:0007669"/>
    <property type="project" value="UniProtKB-KW"/>
</dbReference>
<keyword evidence="6" id="KW-1003">Cell membrane</keyword>
<evidence type="ECO:0000259" key="27">
    <source>
        <dbReference type="PROSITE" id="PS50011"/>
    </source>
</evidence>
<dbReference type="SMART" id="SM00220">
    <property type="entry name" value="S_TKc"/>
    <property type="match status" value="1"/>
</dbReference>
<accession>A0A2K1ZH90</accession>
<evidence type="ECO:0000256" key="16">
    <source>
        <dbReference type="ARBA" id="ARBA00022840"/>
    </source>
</evidence>
<dbReference type="GO" id="GO:0005886">
    <property type="term" value="C:plasma membrane"/>
    <property type="evidence" value="ECO:0007669"/>
    <property type="project" value="UniProtKB-SubCell"/>
</dbReference>
<dbReference type="InParanoid" id="A0A2K1ZH90"/>
<keyword evidence="10" id="KW-0808">Transferase</keyword>
<dbReference type="FunCoup" id="A0A2K1ZH90">
    <property type="interactions" value="1499"/>
</dbReference>
<evidence type="ECO:0000256" key="9">
    <source>
        <dbReference type="ARBA" id="ARBA00022614"/>
    </source>
</evidence>
<keyword evidence="8" id="KW-0597">Phosphoprotein</keyword>
<sequence length="1025" mass="113358">MGVQDLWVLFLVLGFLMFRAQVLQSQNLTCNQDDLKALQDFMRGLQLPIQGWGATNSSSPDCCNWLGITCNSSSSLGLVNDSVDSGRVTKLELPKRRLTGELVESIGSLDQLRTLNLSHNFLKDSLPFSLFHLPKLEVLDLSSNDFTGSIPQSINLPSIIFLDMSSNFLNGSLPTHICQNSSGIQALVLAVNYFSGILSPGLGNCTNLEHLCLGMNNLTGGISEDIFQLQKLKLLGLQDNKLSGNLSTGIGKLRSLERLDISSNSFSGTIPDVFHSLSKFNFFLGHSNDFVGTIPHSLANSPSLNLFNLRNNSFGGIIDLNCSALTNLSSLDLATNNFSGPVPDNLPSCKNLKNINLARNKFTGQIPESFQHFEGLSFLSFSNCSIANLSSALQILQQCKNLTTLVLTLNFHGEELPDNPVLHFENLKVLVMANCKLTGSIPQWLIGSSKLQLVDLSWNRLTGSIPSWFGGFVNLFYLDLSNNSFTGEIPKNLTELPSLINRSISIEEPSPDFPFFLTRNESGRGLQYNQVWSFPSTLALSDNFLTGQIWPEFGNLKKLHIFALSSNNLSGPIPSELSGMTSLETLDLSHNNLSGTIPWSLVNLSFLSKFSVAYNQLHGKIPTGSQFMTFPNSSFEGNHLCGDHGTPPCPRSDQVPPEASGKSGRNKVAITGMAVGIVFGTAFLLTLMIMIVLRAHNRGEVDPEKVDADTNDKELEEFGSRLVVLLQNKESYKDLSLEDLLKFTNNFDQANIIGCGGFGLVYRATLPDGRKLAIKRLSGDSGQMDREFRAEVEALSRAQHPNLVHLQGFCMLKNDKLLIYSYMENSSLDYWLHEKLDGPSSLDWDTRLQIAQGAARGLAYLHQACEPHIVHRDIKSSNILLDENFVAHLADFGLARLILPYDTHVTTDLVGTLGYIPPEYGQAAVATYMGDVYSFGVVLLELLTGKRPMDMCKPKGSRDLISWVIQMKKENRESEVFDPFIYDKQNDKELQRVLEIARLCLSEYPKLRPSTEQLVSWLDNIDTNT</sequence>
<dbReference type="InterPro" id="IPR001611">
    <property type="entry name" value="Leu-rich_rpt"/>
</dbReference>
<evidence type="ECO:0000313" key="29">
    <source>
        <dbReference type="Proteomes" id="UP000006729"/>
    </source>
</evidence>
<keyword evidence="9" id="KW-0433">Leucine-rich repeat</keyword>
<keyword evidence="13" id="KW-0677">Repeat</keyword>
<dbReference type="STRING" id="3694.A0A2K1ZH90"/>
<dbReference type="Pfam" id="PF12799">
    <property type="entry name" value="LRR_4"/>
    <property type="match status" value="1"/>
</dbReference>
<comment type="catalytic activity">
    <reaction evidence="22">
        <text>L-seryl-[protein] + ATP = O-phospho-L-seryl-[protein] + ADP + H(+)</text>
        <dbReference type="Rhea" id="RHEA:17989"/>
        <dbReference type="Rhea" id="RHEA-COMP:9863"/>
        <dbReference type="Rhea" id="RHEA-COMP:11604"/>
        <dbReference type="ChEBI" id="CHEBI:15378"/>
        <dbReference type="ChEBI" id="CHEBI:29999"/>
        <dbReference type="ChEBI" id="CHEBI:30616"/>
        <dbReference type="ChEBI" id="CHEBI:83421"/>
        <dbReference type="ChEBI" id="CHEBI:456216"/>
        <dbReference type="EC" id="2.7.11.1"/>
    </reaction>
</comment>
<dbReference type="EC" id="2.7.11.1" evidence="5"/>
<evidence type="ECO:0000256" key="25">
    <source>
        <dbReference type="SAM" id="Phobius"/>
    </source>
</evidence>
<evidence type="ECO:0000313" key="28">
    <source>
        <dbReference type="EMBL" id="PNT24636.1"/>
    </source>
</evidence>
<evidence type="ECO:0000256" key="21">
    <source>
        <dbReference type="ARBA" id="ARBA00047899"/>
    </source>
</evidence>
<dbReference type="PROSITE" id="PS00108">
    <property type="entry name" value="PROTEIN_KINASE_ST"/>
    <property type="match status" value="1"/>
</dbReference>
<dbReference type="GO" id="GO:0005524">
    <property type="term" value="F:ATP binding"/>
    <property type="evidence" value="ECO:0007669"/>
    <property type="project" value="UniProtKB-UniRule"/>
</dbReference>
<keyword evidence="12 26" id="KW-0732">Signal</keyword>
<evidence type="ECO:0000256" key="13">
    <source>
        <dbReference type="ARBA" id="ARBA00022737"/>
    </source>
</evidence>
<dbReference type="FunFam" id="1.10.510.10:FF:000309">
    <property type="entry name" value="Leucine-rich repeat receptor-like protein kinase"/>
    <property type="match status" value="1"/>
</dbReference>
<evidence type="ECO:0000256" key="24">
    <source>
        <dbReference type="SAM" id="MobiDB-lite"/>
    </source>
</evidence>
<comment type="catalytic activity">
    <reaction evidence="21">
        <text>L-threonyl-[protein] + ATP = O-phospho-L-threonyl-[protein] + ADP + H(+)</text>
        <dbReference type="Rhea" id="RHEA:46608"/>
        <dbReference type="Rhea" id="RHEA-COMP:11060"/>
        <dbReference type="Rhea" id="RHEA-COMP:11605"/>
        <dbReference type="ChEBI" id="CHEBI:15378"/>
        <dbReference type="ChEBI" id="CHEBI:30013"/>
        <dbReference type="ChEBI" id="CHEBI:30616"/>
        <dbReference type="ChEBI" id="CHEBI:61977"/>
        <dbReference type="ChEBI" id="CHEBI:456216"/>
        <dbReference type="EC" id="2.7.11.1"/>
    </reaction>
</comment>
<evidence type="ECO:0000256" key="18">
    <source>
        <dbReference type="ARBA" id="ARBA00023136"/>
    </source>
</evidence>
<dbReference type="InterPro" id="IPR032675">
    <property type="entry name" value="LRR_dom_sf"/>
</dbReference>
<evidence type="ECO:0000256" key="8">
    <source>
        <dbReference type="ARBA" id="ARBA00022553"/>
    </source>
</evidence>
<feature type="transmembrane region" description="Helical" evidence="25">
    <location>
        <begin position="668"/>
        <end position="693"/>
    </location>
</feature>
<evidence type="ECO:0000256" key="26">
    <source>
        <dbReference type="SAM" id="SignalP"/>
    </source>
</evidence>
<dbReference type="InterPro" id="IPR008271">
    <property type="entry name" value="Ser/Thr_kinase_AS"/>
</dbReference>
<dbReference type="EMBL" id="CM009297">
    <property type="protein sequence ID" value="PNT24636.1"/>
    <property type="molecule type" value="Genomic_DNA"/>
</dbReference>
<dbReference type="PROSITE" id="PS51450">
    <property type="entry name" value="LRR"/>
    <property type="match status" value="3"/>
</dbReference>
<dbReference type="GO" id="GO:0031347">
    <property type="term" value="P:regulation of defense response"/>
    <property type="evidence" value="ECO:0007669"/>
    <property type="project" value="UniProtKB-ARBA"/>
</dbReference>
<dbReference type="PROSITE" id="PS00107">
    <property type="entry name" value="PROTEIN_KINASE_ATP"/>
    <property type="match status" value="1"/>
</dbReference>
<dbReference type="PRINTS" id="PR00019">
    <property type="entry name" value="LEURICHRPT"/>
</dbReference>
<dbReference type="FunFam" id="3.80.10.10:FF:000041">
    <property type="entry name" value="LRR receptor-like serine/threonine-protein kinase ERECTA"/>
    <property type="match status" value="1"/>
</dbReference>
<dbReference type="InterPro" id="IPR003591">
    <property type="entry name" value="Leu-rich_rpt_typical-subtyp"/>
</dbReference>
<evidence type="ECO:0000256" key="23">
    <source>
        <dbReference type="PROSITE-ProRule" id="PRU10141"/>
    </source>
</evidence>
<feature type="binding site" evidence="23">
    <location>
        <position position="775"/>
    </location>
    <ligand>
        <name>ATP</name>
        <dbReference type="ChEBI" id="CHEBI:30616"/>
    </ligand>
</feature>
<dbReference type="Pfam" id="PF08263">
    <property type="entry name" value="LRRNT_2"/>
    <property type="match status" value="1"/>
</dbReference>
<evidence type="ECO:0000256" key="7">
    <source>
        <dbReference type="ARBA" id="ARBA00022527"/>
    </source>
</evidence>
<dbReference type="PROSITE" id="PS50011">
    <property type="entry name" value="PROTEIN_KINASE_DOM"/>
    <property type="match status" value="1"/>
</dbReference>
<dbReference type="InterPro" id="IPR051716">
    <property type="entry name" value="Plant_RL_S/T_kinase"/>
</dbReference>